<dbReference type="InterPro" id="IPR036582">
    <property type="entry name" value="Mao_N_sf"/>
</dbReference>
<dbReference type="PANTHER" id="PTHR37841:SF1">
    <property type="entry name" value="DUF3298 DOMAIN-CONTAINING PROTEIN"/>
    <property type="match status" value="1"/>
</dbReference>
<feature type="domain" description="Copper amine oxidase-like N-terminal" evidence="1">
    <location>
        <begin position="52"/>
        <end position="129"/>
    </location>
</feature>
<dbReference type="InterPro" id="IPR012854">
    <property type="entry name" value="Cu_amine_oxidase-like_N"/>
</dbReference>
<dbReference type="InterPro" id="IPR032774">
    <property type="entry name" value="WG_beta_rep"/>
</dbReference>
<dbReference type="Proteomes" id="UP000316208">
    <property type="component" value="Unassembled WGS sequence"/>
</dbReference>
<proteinExistence type="predicted"/>
<dbReference type="SUPFAM" id="SSF55383">
    <property type="entry name" value="Copper amine oxidase, domain N"/>
    <property type="match status" value="1"/>
</dbReference>
<dbReference type="SUPFAM" id="SSF69360">
    <property type="entry name" value="Cell wall binding repeat"/>
    <property type="match status" value="1"/>
</dbReference>
<accession>A0ABY3AMD1</accession>
<name>A0ABY3AMD1_PAEPP</name>
<dbReference type="EMBL" id="SADY01000005">
    <property type="protein sequence ID" value="TQR43945.1"/>
    <property type="molecule type" value="Genomic_DNA"/>
</dbReference>
<comment type="caution">
    <text evidence="2">The sequence shown here is derived from an EMBL/GenBank/DDBJ whole genome shotgun (WGS) entry which is preliminary data.</text>
</comment>
<protein>
    <recommendedName>
        <fullName evidence="1">Copper amine oxidase-like N-terminal domain-containing protein</fullName>
    </recommendedName>
</protein>
<organism evidence="2 3">
    <name type="scientific">Paenibacillus popilliae</name>
    <name type="common">Bacillus popilliae</name>
    <dbReference type="NCBI Taxonomy" id="78057"/>
    <lineage>
        <taxon>Bacteria</taxon>
        <taxon>Bacillati</taxon>
        <taxon>Bacillota</taxon>
        <taxon>Bacilli</taxon>
        <taxon>Bacillales</taxon>
        <taxon>Paenibacillaceae</taxon>
        <taxon>Paenibacillus</taxon>
    </lineage>
</organism>
<dbReference type="Gene3D" id="3.30.457.10">
    <property type="entry name" value="Copper amine oxidase-like, N-terminal domain"/>
    <property type="match status" value="1"/>
</dbReference>
<reference evidence="2 3" key="1">
    <citation type="submission" date="2018-03" db="EMBL/GenBank/DDBJ databases">
        <title>Aerobic endospore-forming bacteria genome sequencing and assembly.</title>
        <authorList>
            <person name="Cavalcante D.A."/>
            <person name="Driks A."/>
            <person name="Putonti C."/>
            <person name="De-Souza M.T."/>
        </authorList>
    </citation>
    <scope>NUCLEOTIDE SEQUENCE [LARGE SCALE GENOMIC DNA]</scope>
    <source>
        <strain evidence="2 3">SDF0028</strain>
    </source>
</reference>
<gene>
    <name evidence="2" type="ORF">C7Y44_17675</name>
</gene>
<dbReference type="RefSeq" id="WP_142544950.1">
    <property type="nucleotide sequence ID" value="NZ_SADY01000005.1"/>
</dbReference>
<sequence length="493" mass="54390">MNLFAKFRFTKIVGTISIAFIVMGAAIGLGADAAQAANWEIYDKGEHVFLPEGPIEQDGVIMVPLRPIAERFGYQVSLASKDKVLAQGGVVGKLLFTAGSTTVRINDAANKQMEKPAVFINGNLFITMEMAGYLTDIGYSVVPGTSFIQLRPIEGDALAHIQKQYWHVLNNEQNTRFMNNLGEILLNSEYGGHVDFGYDELTPVMNGYQYVGYMDRSGKLAVQAPYYRLDSFSEGLAAFKELQKSGNGYQVKYGYLNRTGKVAIPAKYDHGYSFSDGLAKVVLNGKTFYIDHNGKTAIAPIPNSASTDPFHEGLTAVTVFTQSNGKIKQKTGFIDTTGKFVIPPMFDYAGYFSDGMAMAAAESGKKNGYIDRTGKWTITMQDADLYPFQNGFAQYYDRKSKTTGFIDKKGKKLLFPNVSNLSDLSEGLVRFQRKGLYGYMDVNGKTIIEPLFKYASTFEGGIAQVELQSPDPNHSIHACINKTGEVIWRDDAK</sequence>
<dbReference type="Pfam" id="PF14903">
    <property type="entry name" value="WG_beta_rep"/>
    <property type="match status" value="5"/>
</dbReference>
<dbReference type="Pfam" id="PF07833">
    <property type="entry name" value="Cu_amine_oxidN1"/>
    <property type="match status" value="1"/>
</dbReference>
<keyword evidence="3" id="KW-1185">Reference proteome</keyword>
<evidence type="ECO:0000259" key="1">
    <source>
        <dbReference type="Pfam" id="PF07833"/>
    </source>
</evidence>
<evidence type="ECO:0000313" key="2">
    <source>
        <dbReference type="EMBL" id="TQR43945.1"/>
    </source>
</evidence>
<dbReference type="PANTHER" id="PTHR37841">
    <property type="entry name" value="GLR2918 PROTEIN"/>
    <property type="match status" value="1"/>
</dbReference>
<evidence type="ECO:0000313" key="3">
    <source>
        <dbReference type="Proteomes" id="UP000316208"/>
    </source>
</evidence>